<sequence>MFVQALLGALAMPGGIALFAVLGLLLVAWALRLLSAAPHVAHAPLGAGVEAVLVRLRRPNSPGRTRSRAPTGNPAPR</sequence>
<keyword evidence="2" id="KW-0472">Membrane</keyword>
<organism evidence="3 4">
    <name type="scientific">Herbidospora galbida</name>
    <dbReference type="NCBI Taxonomy" id="2575442"/>
    <lineage>
        <taxon>Bacteria</taxon>
        <taxon>Bacillati</taxon>
        <taxon>Actinomycetota</taxon>
        <taxon>Actinomycetes</taxon>
        <taxon>Streptosporangiales</taxon>
        <taxon>Streptosporangiaceae</taxon>
        <taxon>Herbidospora</taxon>
    </lineage>
</organism>
<name>A0A4U3M9Z6_9ACTN</name>
<evidence type="ECO:0000256" key="2">
    <source>
        <dbReference type="SAM" id="Phobius"/>
    </source>
</evidence>
<keyword evidence="2" id="KW-0812">Transmembrane</keyword>
<reference evidence="3 4" key="1">
    <citation type="submission" date="2019-04" db="EMBL/GenBank/DDBJ databases">
        <title>Herbidospora sp. NEAU-GS14.nov., a novel actinomycete isolated from soil.</title>
        <authorList>
            <person name="Han L."/>
        </authorList>
    </citation>
    <scope>NUCLEOTIDE SEQUENCE [LARGE SCALE GENOMIC DNA]</scope>
    <source>
        <strain evidence="3 4">NEAU-GS14</strain>
    </source>
</reference>
<dbReference type="EMBL" id="SZQA01000035">
    <property type="protein sequence ID" value="TKK84356.1"/>
    <property type="molecule type" value="Genomic_DNA"/>
</dbReference>
<dbReference type="RefSeq" id="WP_137250406.1">
    <property type="nucleotide sequence ID" value="NZ_SZQA01000035.1"/>
</dbReference>
<feature type="transmembrane region" description="Helical" evidence="2">
    <location>
        <begin position="6"/>
        <end position="31"/>
    </location>
</feature>
<dbReference type="Proteomes" id="UP000308705">
    <property type="component" value="Unassembled WGS sequence"/>
</dbReference>
<evidence type="ECO:0000256" key="1">
    <source>
        <dbReference type="SAM" id="MobiDB-lite"/>
    </source>
</evidence>
<protein>
    <submittedName>
        <fullName evidence="3">Uncharacterized protein</fullName>
    </submittedName>
</protein>
<evidence type="ECO:0000313" key="3">
    <source>
        <dbReference type="EMBL" id="TKK84356.1"/>
    </source>
</evidence>
<keyword evidence="4" id="KW-1185">Reference proteome</keyword>
<feature type="region of interest" description="Disordered" evidence="1">
    <location>
        <begin position="58"/>
        <end position="77"/>
    </location>
</feature>
<comment type="caution">
    <text evidence="3">The sequence shown here is derived from an EMBL/GenBank/DDBJ whole genome shotgun (WGS) entry which is preliminary data.</text>
</comment>
<dbReference type="AlphaFoldDB" id="A0A4U3M9Z6"/>
<gene>
    <name evidence="3" type="ORF">FDA94_29905</name>
</gene>
<evidence type="ECO:0000313" key="4">
    <source>
        <dbReference type="Proteomes" id="UP000308705"/>
    </source>
</evidence>
<accession>A0A4U3M9Z6</accession>
<proteinExistence type="predicted"/>
<keyword evidence="2" id="KW-1133">Transmembrane helix</keyword>